<evidence type="ECO:0000256" key="3">
    <source>
        <dbReference type="ARBA" id="ARBA00023012"/>
    </source>
</evidence>
<dbReference type="CDD" id="cd16917">
    <property type="entry name" value="HATPase_UhpB-NarQ-NarX-like"/>
    <property type="match status" value="1"/>
</dbReference>
<dbReference type="GO" id="GO:0016020">
    <property type="term" value="C:membrane"/>
    <property type="evidence" value="ECO:0007669"/>
    <property type="project" value="InterPro"/>
</dbReference>
<evidence type="ECO:0000259" key="7">
    <source>
        <dbReference type="Pfam" id="PF07730"/>
    </source>
</evidence>
<feature type="compositionally biased region" description="Basic and acidic residues" evidence="4">
    <location>
        <begin position="410"/>
        <end position="423"/>
    </location>
</feature>
<protein>
    <submittedName>
        <fullName evidence="8">Histidine kinase</fullName>
    </submittedName>
</protein>
<dbReference type="InterPro" id="IPR003594">
    <property type="entry name" value="HATPase_dom"/>
</dbReference>
<dbReference type="SUPFAM" id="SSF55874">
    <property type="entry name" value="ATPase domain of HSP90 chaperone/DNA topoisomerase II/histidine kinase"/>
    <property type="match status" value="1"/>
</dbReference>
<gene>
    <name evidence="8" type="ORF">GCM10014713_55280</name>
</gene>
<keyword evidence="9" id="KW-1185">Reference proteome</keyword>
<proteinExistence type="predicted"/>
<evidence type="ECO:0000313" key="9">
    <source>
        <dbReference type="Proteomes" id="UP000619486"/>
    </source>
</evidence>
<dbReference type="Pfam" id="PF02518">
    <property type="entry name" value="HATPase_c"/>
    <property type="match status" value="1"/>
</dbReference>
<keyword evidence="3" id="KW-0902">Two-component regulatory system</keyword>
<dbReference type="GO" id="GO:0046983">
    <property type="term" value="F:protein dimerization activity"/>
    <property type="evidence" value="ECO:0007669"/>
    <property type="project" value="InterPro"/>
</dbReference>
<keyword evidence="5" id="KW-0812">Transmembrane</keyword>
<accession>A0A918HDP6</accession>
<dbReference type="AlphaFoldDB" id="A0A918HDP6"/>
<reference evidence="8" key="1">
    <citation type="journal article" date="2014" name="Int. J. Syst. Evol. Microbiol.">
        <title>Complete genome sequence of Corynebacterium casei LMG S-19264T (=DSM 44701T), isolated from a smear-ripened cheese.</title>
        <authorList>
            <consortium name="US DOE Joint Genome Institute (JGI-PGF)"/>
            <person name="Walter F."/>
            <person name="Albersmeier A."/>
            <person name="Kalinowski J."/>
            <person name="Ruckert C."/>
        </authorList>
    </citation>
    <scope>NUCLEOTIDE SEQUENCE</scope>
    <source>
        <strain evidence="8">JCM 3172</strain>
    </source>
</reference>
<evidence type="ECO:0000256" key="5">
    <source>
        <dbReference type="SAM" id="Phobius"/>
    </source>
</evidence>
<dbReference type="PANTHER" id="PTHR24421">
    <property type="entry name" value="NITRATE/NITRITE SENSOR PROTEIN NARX-RELATED"/>
    <property type="match status" value="1"/>
</dbReference>
<keyword evidence="2 8" id="KW-0418">Kinase</keyword>
<dbReference type="Gene3D" id="3.30.565.10">
    <property type="entry name" value="Histidine kinase-like ATPase, C-terminal domain"/>
    <property type="match status" value="1"/>
</dbReference>
<evidence type="ECO:0000313" key="8">
    <source>
        <dbReference type="EMBL" id="GGT54449.1"/>
    </source>
</evidence>
<evidence type="ECO:0000256" key="2">
    <source>
        <dbReference type="ARBA" id="ARBA00022777"/>
    </source>
</evidence>
<dbReference type="Proteomes" id="UP000619486">
    <property type="component" value="Unassembled WGS sequence"/>
</dbReference>
<dbReference type="InterPro" id="IPR036890">
    <property type="entry name" value="HATPase_C_sf"/>
</dbReference>
<evidence type="ECO:0000256" key="4">
    <source>
        <dbReference type="SAM" id="MobiDB-lite"/>
    </source>
</evidence>
<sequence>MVPLGAATLTGGAYVRVKGWSRRSGLAKVDIYTRGTVYFLLWSSVFVLFMTELVRDVRGGPLVLAVAAPLLTAVNGVLCHRFTRQAMNTYLGLGAIDRRTVVLAGAATAASTACLLVLAGSVDLTGMVPMMLSSAVMPFVCGHCLLVRGRISVLHQAVTLAVLGALLALTGRGSLEVVVGALTTGMLTGWLALTVRISLWVLNVMLELRTARDTQARLAVAEERLRFGRDMHDVLGRNLAVIALKSELAVQLARRGRPEAVDQMTEVQRIAQESQREVRDVVRGYREADLRVELEGARGVLDAAGIDCAVDAQNPELPPGILSTLGWVVRETTTNVLRHGDAKRCTISLAEEAGGVRLTVENDGVRGSRMGRGSGLAGLRERLAAVGGTLEAAPGPDGTFRVTARIPHPTARDVPARIPHPTDPDVPARIPHPTDPDVPARIPHPTDPDVPARIPHPTDSARIPRPDRPADLEETE</sequence>
<feature type="domain" description="Signal transduction histidine kinase subgroup 3 dimerisation and phosphoacceptor" evidence="7">
    <location>
        <begin position="223"/>
        <end position="290"/>
    </location>
</feature>
<dbReference type="Pfam" id="PF07730">
    <property type="entry name" value="HisKA_3"/>
    <property type="match status" value="1"/>
</dbReference>
<evidence type="ECO:0000256" key="1">
    <source>
        <dbReference type="ARBA" id="ARBA00022679"/>
    </source>
</evidence>
<feature type="transmembrane region" description="Helical" evidence="5">
    <location>
        <begin position="31"/>
        <end position="50"/>
    </location>
</feature>
<feature type="transmembrane region" description="Helical" evidence="5">
    <location>
        <begin position="153"/>
        <end position="171"/>
    </location>
</feature>
<feature type="transmembrane region" description="Helical" evidence="5">
    <location>
        <begin position="62"/>
        <end position="80"/>
    </location>
</feature>
<keyword evidence="1" id="KW-0808">Transferase</keyword>
<comment type="caution">
    <text evidence="8">The sequence shown here is derived from an EMBL/GenBank/DDBJ whole genome shotgun (WGS) entry which is preliminary data.</text>
</comment>
<dbReference type="Gene3D" id="1.20.5.1930">
    <property type="match status" value="1"/>
</dbReference>
<feature type="compositionally biased region" description="Basic and acidic residues" evidence="4">
    <location>
        <begin position="462"/>
        <end position="476"/>
    </location>
</feature>
<feature type="region of interest" description="Disordered" evidence="4">
    <location>
        <begin position="408"/>
        <end position="476"/>
    </location>
</feature>
<reference evidence="8" key="2">
    <citation type="submission" date="2020-09" db="EMBL/GenBank/DDBJ databases">
        <authorList>
            <person name="Sun Q."/>
            <person name="Ohkuma M."/>
        </authorList>
    </citation>
    <scope>NUCLEOTIDE SEQUENCE</scope>
    <source>
        <strain evidence="8">JCM 3172</strain>
    </source>
</reference>
<keyword evidence="5" id="KW-0472">Membrane</keyword>
<evidence type="ECO:0000259" key="6">
    <source>
        <dbReference type="Pfam" id="PF02518"/>
    </source>
</evidence>
<dbReference type="EMBL" id="BMQQ01000027">
    <property type="protein sequence ID" value="GGT54449.1"/>
    <property type="molecule type" value="Genomic_DNA"/>
</dbReference>
<organism evidence="8 9">
    <name type="scientific">Streptomyces purpureus</name>
    <dbReference type="NCBI Taxonomy" id="1951"/>
    <lineage>
        <taxon>Bacteria</taxon>
        <taxon>Bacillati</taxon>
        <taxon>Actinomycetota</taxon>
        <taxon>Actinomycetes</taxon>
        <taxon>Kitasatosporales</taxon>
        <taxon>Streptomycetaceae</taxon>
        <taxon>Streptomyces</taxon>
    </lineage>
</organism>
<feature type="domain" description="Histidine kinase/HSP90-like ATPase" evidence="6">
    <location>
        <begin position="325"/>
        <end position="408"/>
    </location>
</feature>
<keyword evidence="5" id="KW-1133">Transmembrane helix</keyword>
<dbReference type="GO" id="GO:0000155">
    <property type="term" value="F:phosphorelay sensor kinase activity"/>
    <property type="evidence" value="ECO:0007669"/>
    <property type="project" value="InterPro"/>
</dbReference>
<dbReference type="InterPro" id="IPR050482">
    <property type="entry name" value="Sensor_HK_TwoCompSys"/>
</dbReference>
<feature type="transmembrane region" description="Helical" evidence="5">
    <location>
        <begin position="101"/>
        <end position="122"/>
    </location>
</feature>
<dbReference type="PANTHER" id="PTHR24421:SF63">
    <property type="entry name" value="SENSOR HISTIDINE KINASE DESK"/>
    <property type="match status" value="1"/>
</dbReference>
<name>A0A918HDP6_9ACTN</name>
<feature type="transmembrane region" description="Helical" evidence="5">
    <location>
        <begin position="177"/>
        <end position="202"/>
    </location>
</feature>
<dbReference type="InterPro" id="IPR011712">
    <property type="entry name" value="Sig_transdc_His_kin_sub3_dim/P"/>
</dbReference>